<evidence type="ECO:0000256" key="8">
    <source>
        <dbReference type="ARBA" id="ARBA00047899"/>
    </source>
</evidence>
<dbReference type="PROSITE" id="PS50011">
    <property type="entry name" value="PROTEIN_KINASE_DOM"/>
    <property type="match status" value="1"/>
</dbReference>
<name>A0A9D5C1U4_9LILI</name>
<evidence type="ECO:0000256" key="10">
    <source>
        <dbReference type="PROSITE-ProRule" id="PRU10141"/>
    </source>
</evidence>
<dbReference type="SUPFAM" id="SSF56112">
    <property type="entry name" value="Protein kinase-like (PK-like)"/>
    <property type="match status" value="1"/>
</dbReference>
<evidence type="ECO:0000256" key="4">
    <source>
        <dbReference type="ARBA" id="ARBA00022679"/>
    </source>
</evidence>
<evidence type="ECO:0000256" key="2">
    <source>
        <dbReference type="ARBA" id="ARBA00012513"/>
    </source>
</evidence>
<dbReference type="Gene3D" id="1.10.510.10">
    <property type="entry name" value="Transferase(Phosphotransferase) domain 1"/>
    <property type="match status" value="1"/>
</dbReference>
<dbReference type="SMART" id="SM00220">
    <property type="entry name" value="S_TKc"/>
    <property type="match status" value="1"/>
</dbReference>
<feature type="binding site" evidence="10">
    <location>
        <position position="49"/>
    </location>
    <ligand>
        <name>ATP</name>
        <dbReference type="ChEBI" id="CHEBI:30616"/>
    </ligand>
</feature>
<dbReference type="InterPro" id="IPR017441">
    <property type="entry name" value="Protein_kinase_ATP_BS"/>
</dbReference>
<evidence type="ECO:0000259" key="11">
    <source>
        <dbReference type="PROSITE" id="PS50011"/>
    </source>
</evidence>
<keyword evidence="7 10" id="KW-0067">ATP-binding</keyword>
<dbReference type="Proteomes" id="UP001085076">
    <property type="component" value="Miscellaneous, Linkage group lg08"/>
</dbReference>
<comment type="similarity">
    <text evidence="1">Belongs to the protein kinase superfamily. AGC Ser/Thr protein kinase family.</text>
</comment>
<evidence type="ECO:0000256" key="7">
    <source>
        <dbReference type="ARBA" id="ARBA00022840"/>
    </source>
</evidence>
<dbReference type="EC" id="2.7.11.1" evidence="2"/>
<dbReference type="PANTHER" id="PTHR45637">
    <property type="entry name" value="FLIPPASE KINASE 1-RELATED"/>
    <property type="match status" value="1"/>
</dbReference>
<gene>
    <name evidence="12" type="ORF">J5N97_026260</name>
</gene>
<reference evidence="12" key="1">
    <citation type="submission" date="2021-03" db="EMBL/GenBank/DDBJ databases">
        <authorList>
            <person name="Li Z."/>
            <person name="Yang C."/>
        </authorList>
    </citation>
    <scope>NUCLEOTIDE SEQUENCE</scope>
    <source>
        <strain evidence="12">Dzin_1.0</strain>
        <tissue evidence="12">Leaf</tissue>
    </source>
</reference>
<comment type="catalytic activity">
    <reaction evidence="8">
        <text>L-threonyl-[protein] + ATP = O-phospho-L-threonyl-[protein] + ADP + H(+)</text>
        <dbReference type="Rhea" id="RHEA:46608"/>
        <dbReference type="Rhea" id="RHEA-COMP:11060"/>
        <dbReference type="Rhea" id="RHEA-COMP:11605"/>
        <dbReference type="ChEBI" id="CHEBI:15378"/>
        <dbReference type="ChEBI" id="CHEBI:30013"/>
        <dbReference type="ChEBI" id="CHEBI:30616"/>
        <dbReference type="ChEBI" id="CHEBI:61977"/>
        <dbReference type="ChEBI" id="CHEBI:456216"/>
        <dbReference type="EC" id="2.7.11.1"/>
    </reaction>
</comment>
<evidence type="ECO:0000313" key="12">
    <source>
        <dbReference type="EMBL" id="KAJ0965122.1"/>
    </source>
</evidence>
<evidence type="ECO:0000313" key="13">
    <source>
        <dbReference type="Proteomes" id="UP001085076"/>
    </source>
</evidence>
<dbReference type="InterPro" id="IPR011009">
    <property type="entry name" value="Kinase-like_dom_sf"/>
</dbReference>
<dbReference type="GO" id="GO:0004674">
    <property type="term" value="F:protein serine/threonine kinase activity"/>
    <property type="evidence" value="ECO:0007669"/>
    <property type="project" value="UniProtKB-KW"/>
</dbReference>
<comment type="caution">
    <text evidence="12">The sequence shown here is derived from an EMBL/GenBank/DDBJ whole genome shotgun (WGS) entry which is preliminary data.</text>
</comment>
<dbReference type="OrthoDB" id="432483at2759"/>
<dbReference type="FunFam" id="1.10.510.10:FF:000312">
    <property type="entry name" value="Serine/threonine-protein kinase OXI1"/>
    <property type="match status" value="1"/>
</dbReference>
<protein>
    <recommendedName>
        <fullName evidence="2">non-specific serine/threonine protein kinase</fullName>
        <ecNumber evidence="2">2.7.11.1</ecNumber>
    </recommendedName>
</protein>
<dbReference type="Gene3D" id="3.30.200.20">
    <property type="entry name" value="Phosphorylase Kinase, domain 1"/>
    <property type="match status" value="1"/>
</dbReference>
<evidence type="ECO:0000256" key="9">
    <source>
        <dbReference type="ARBA" id="ARBA00048679"/>
    </source>
</evidence>
<reference evidence="12" key="2">
    <citation type="journal article" date="2022" name="Hortic Res">
        <title>The genome of Dioscorea zingiberensis sheds light on the biosynthesis, origin and evolution of the medicinally important diosgenin saponins.</title>
        <authorList>
            <person name="Li Y."/>
            <person name="Tan C."/>
            <person name="Li Z."/>
            <person name="Guo J."/>
            <person name="Li S."/>
            <person name="Chen X."/>
            <person name="Wang C."/>
            <person name="Dai X."/>
            <person name="Yang H."/>
            <person name="Song W."/>
            <person name="Hou L."/>
            <person name="Xu J."/>
            <person name="Tong Z."/>
            <person name="Xu A."/>
            <person name="Yuan X."/>
            <person name="Wang W."/>
            <person name="Yang Q."/>
            <person name="Chen L."/>
            <person name="Sun Z."/>
            <person name="Wang K."/>
            <person name="Pan B."/>
            <person name="Chen J."/>
            <person name="Bao Y."/>
            <person name="Liu F."/>
            <person name="Qi X."/>
            <person name="Gang D.R."/>
            <person name="Wen J."/>
            <person name="Li J."/>
        </authorList>
    </citation>
    <scope>NUCLEOTIDE SEQUENCE</scope>
    <source>
        <strain evidence="12">Dzin_1.0</strain>
    </source>
</reference>
<dbReference type="AlphaFoldDB" id="A0A9D5C1U4"/>
<dbReference type="Pfam" id="PF00069">
    <property type="entry name" value="Pkinase"/>
    <property type="match status" value="2"/>
</dbReference>
<dbReference type="EMBL" id="JAGGNH010000008">
    <property type="protein sequence ID" value="KAJ0965122.1"/>
    <property type="molecule type" value="Genomic_DNA"/>
</dbReference>
<sequence>MGDGEEINERRETKRMELDFDNLRALRVLGRGAMGTVFLVADAEPFALKVYDKRSPTARRPDAERRARWELTVLSRLRHPLLPTLLGSVETPDFIAWAIPFYPGGDLNALRHSLPDRSLSTAALRFYLSELVSALAHLHSLNIAFRDLKPENVLLRADGHIVLSDFDLSRQLSPAPLQHFVEHLADLRSGHPPSRPRHRRHLTRIWFPGRGLAAGVKKTRSARVSPARAGERANSFVGTEEYVAPEIVRAEGHDFAVDWWALGILAYEMAYGRTPFKGRNRKETFRNVLARDPEFPGGSARRRRTDLEDLIARLLEKDPAQRLGAGGGAGEVRAHSFFKGVQWDLVTEVSRPPFLFEDETEAVIGPGGDQTGLETFDVRDYFTKLRQETVTALSVSLDEF</sequence>
<organism evidence="12 13">
    <name type="scientific">Dioscorea zingiberensis</name>
    <dbReference type="NCBI Taxonomy" id="325984"/>
    <lineage>
        <taxon>Eukaryota</taxon>
        <taxon>Viridiplantae</taxon>
        <taxon>Streptophyta</taxon>
        <taxon>Embryophyta</taxon>
        <taxon>Tracheophyta</taxon>
        <taxon>Spermatophyta</taxon>
        <taxon>Magnoliopsida</taxon>
        <taxon>Liliopsida</taxon>
        <taxon>Dioscoreales</taxon>
        <taxon>Dioscoreaceae</taxon>
        <taxon>Dioscorea</taxon>
    </lineage>
</organism>
<proteinExistence type="inferred from homology"/>
<accession>A0A9D5C1U4</accession>
<dbReference type="GO" id="GO:0005524">
    <property type="term" value="F:ATP binding"/>
    <property type="evidence" value="ECO:0007669"/>
    <property type="project" value="UniProtKB-UniRule"/>
</dbReference>
<dbReference type="InterPro" id="IPR000719">
    <property type="entry name" value="Prot_kinase_dom"/>
</dbReference>
<keyword evidence="13" id="KW-1185">Reference proteome</keyword>
<evidence type="ECO:0000256" key="5">
    <source>
        <dbReference type="ARBA" id="ARBA00022741"/>
    </source>
</evidence>
<comment type="catalytic activity">
    <reaction evidence="9">
        <text>L-seryl-[protein] + ATP = O-phospho-L-seryl-[protein] + ADP + H(+)</text>
        <dbReference type="Rhea" id="RHEA:17989"/>
        <dbReference type="Rhea" id="RHEA-COMP:9863"/>
        <dbReference type="Rhea" id="RHEA-COMP:11604"/>
        <dbReference type="ChEBI" id="CHEBI:15378"/>
        <dbReference type="ChEBI" id="CHEBI:29999"/>
        <dbReference type="ChEBI" id="CHEBI:30616"/>
        <dbReference type="ChEBI" id="CHEBI:83421"/>
        <dbReference type="ChEBI" id="CHEBI:456216"/>
        <dbReference type="EC" id="2.7.11.1"/>
    </reaction>
</comment>
<keyword evidence="5 10" id="KW-0547">Nucleotide-binding</keyword>
<feature type="domain" description="Protein kinase" evidence="11">
    <location>
        <begin position="23"/>
        <end position="338"/>
    </location>
</feature>
<evidence type="ECO:0000256" key="3">
    <source>
        <dbReference type="ARBA" id="ARBA00022527"/>
    </source>
</evidence>
<evidence type="ECO:0000256" key="6">
    <source>
        <dbReference type="ARBA" id="ARBA00022777"/>
    </source>
</evidence>
<dbReference type="PROSITE" id="PS00107">
    <property type="entry name" value="PROTEIN_KINASE_ATP"/>
    <property type="match status" value="1"/>
</dbReference>
<dbReference type="FunFam" id="1.10.510.10:FF:000294">
    <property type="entry name" value="Serine/threonine-protein kinase OXI1"/>
    <property type="match status" value="1"/>
</dbReference>
<keyword evidence="3" id="KW-0723">Serine/threonine-protein kinase</keyword>
<keyword evidence="4" id="KW-0808">Transferase</keyword>
<evidence type="ECO:0000256" key="1">
    <source>
        <dbReference type="ARBA" id="ARBA00009903"/>
    </source>
</evidence>
<keyword evidence="6" id="KW-0418">Kinase</keyword>